<dbReference type="GO" id="GO:0051287">
    <property type="term" value="F:NAD binding"/>
    <property type="evidence" value="ECO:0007669"/>
    <property type="project" value="InterPro"/>
</dbReference>
<dbReference type="SUPFAM" id="SSF51735">
    <property type="entry name" value="NAD(P)-binding Rossmann-fold domains"/>
    <property type="match status" value="1"/>
</dbReference>
<dbReference type="Gene3D" id="3.40.50.720">
    <property type="entry name" value="NAD(P)-binding Rossmann-like Domain"/>
    <property type="match status" value="2"/>
</dbReference>
<evidence type="ECO:0000256" key="3">
    <source>
        <dbReference type="ARBA" id="ARBA00023027"/>
    </source>
</evidence>
<dbReference type="InterPro" id="IPR036291">
    <property type="entry name" value="NAD(P)-bd_dom_sf"/>
</dbReference>
<feature type="domain" description="D-isomer specific 2-hydroxyacid dehydrogenase catalytic" evidence="5">
    <location>
        <begin position="52"/>
        <end position="320"/>
    </location>
</feature>
<dbReference type="Pfam" id="PF02826">
    <property type="entry name" value="2-Hacid_dh_C"/>
    <property type="match status" value="1"/>
</dbReference>
<evidence type="ECO:0000259" key="6">
    <source>
        <dbReference type="Pfam" id="PF02826"/>
    </source>
</evidence>
<keyword evidence="3" id="KW-0520">NAD</keyword>
<dbReference type="RefSeq" id="WP_074642323.1">
    <property type="nucleotide sequence ID" value="NZ_FNBL01000002.1"/>
</dbReference>
<evidence type="ECO:0000256" key="2">
    <source>
        <dbReference type="ARBA" id="ARBA00023002"/>
    </source>
</evidence>
<dbReference type="InterPro" id="IPR050223">
    <property type="entry name" value="D-isomer_2-hydroxyacid_DH"/>
</dbReference>
<evidence type="ECO:0000259" key="5">
    <source>
        <dbReference type="Pfam" id="PF00389"/>
    </source>
</evidence>
<dbReference type="EMBL" id="FNBL01000002">
    <property type="protein sequence ID" value="SDF15730.1"/>
    <property type="molecule type" value="Genomic_DNA"/>
</dbReference>
<dbReference type="Proteomes" id="UP000182284">
    <property type="component" value="Unassembled WGS sequence"/>
</dbReference>
<dbReference type="Pfam" id="PF00389">
    <property type="entry name" value="2-Hacid_dh"/>
    <property type="match status" value="1"/>
</dbReference>
<dbReference type="PANTHER" id="PTHR10996">
    <property type="entry name" value="2-HYDROXYACID DEHYDROGENASE-RELATED"/>
    <property type="match status" value="1"/>
</dbReference>
<dbReference type="GO" id="GO:0005829">
    <property type="term" value="C:cytosol"/>
    <property type="evidence" value="ECO:0007669"/>
    <property type="project" value="TreeGrafter"/>
</dbReference>
<dbReference type="GO" id="GO:0016618">
    <property type="term" value="F:hydroxypyruvate reductase [NAD(P)H] activity"/>
    <property type="evidence" value="ECO:0007669"/>
    <property type="project" value="TreeGrafter"/>
</dbReference>
<keyword evidence="1" id="KW-0521">NADP</keyword>
<dbReference type="GO" id="GO:0030267">
    <property type="term" value="F:glyoxylate reductase (NADPH) activity"/>
    <property type="evidence" value="ECO:0007669"/>
    <property type="project" value="TreeGrafter"/>
</dbReference>
<comment type="similarity">
    <text evidence="4">Belongs to the D-isomer specific 2-hydroxyacid dehydrogenase family.</text>
</comment>
<dbReference type="InterPro" id="IPR006140">
    <property type="entry name" value="D-isomer_DH_NAD-bd"/>
</dbReference>
<keyword evidence="2 4" id="KW-0560">Oxidoreductase</keyword>
<dbReference type="SUPFAM" id="SSF52283">
    <property type="entry name" value="Formate/glycerate dehydrogenase catalytic domain-like"/>
    <property type="match status" value="1"/>
</dbReference>
<evidence type="ECO:0000313" key="7">
    <source>
        <dbReference type="EMBL" id="SDF15730.1"/>
    </source>
</evidence>
<dbReference type="OrthoDB" id="9793626at2"/>
<dbReference type="PANTHER" id="PTHR10996:SF178">
    <property type="entry name" value="2-HYDROXYACID DEHYDROGENASE YGL185C-RELATED"/>
    <property type="match status" value="1"/>
</dbReference>
<dbReference type="CDD" id="cd12156">
    <property type="entry name" value="HPPR"/>
    <property type="match status" value="1"/>
</dbReference>
<name>A0A1G7ISM9_9RHOB</name>
<dbReference type="AlphaFoldDB" id="A0A1G7ISM9"/>
<organism evidence="7 8">
    <name type="scientific">Celeribacter baekdonensis</name>
    <dbReference type="NCBI Taxonomy" id="875171"/>
    <lineage>
        <taxon>Bacteria</taxon>
        <taxon>Pseudomonadati</taxon>
        <taxon>Pseudomonadota</taxon>
        <taxon>Alphaproteobacteria</taxon>
        <taxon>Rhodobacterales</taxon>
        <taxon>Roseobacteraceae</taxon>
        <taxon>Celeribacter</taxon>
    </lineage>
</organism>
<accession>A0A1G7ISM9</accession>
<evidence type="ECO:0000256" key="4">
    <source>
        <dbReference type="RuleBase" id="RU003719"/>
    </source>
</evidence>
<evidence type="ECO:0000313" key="8">
    <source>
        <dbReference type="Proteomes" id="UP000182284"/>
    </source>
</evidence>
<evidence type="ECO:0000256" key="1">
    <source>
        <dbReference type="ARBA" id="ARBA00022857"/>
    </source>
</evidence>
<gene>
    <name evidence="7" type="ORF">SAMN04488117_102447</name>
</gene>
<sequence length="320" mass="33964">MSDLRLSDPVTLISSDSFTPDEIARVEAVAPALRAGTKEAREALPADQRALIKAIANKGHRAIDGAQMDLFPNLKLIAQFGVGYDAIDVGAATARGIKVTNTPDVLNEDVADLAVAMMLGWARHIPQGDAWVRDGTWASGRELPLNRKMSGAKVGIAGMGRIGRAIADRLAAFNMEVHYCSRGQKDTPGWTYHADVVALAAAVDWLVVAVVGGDSTRGYVSRAAIEALGPQGVVINIARGTCIDEEALIEALQQGKIAGAGLDVFYNEPHVDARLIAMDNVLLQPHQASSTVETRRDMSMAQCANLAAFFAGEALITPVN</sequence>
<dbReference type="InterPro" id="IPR006139">
    <property type="entry name" value="D-isomer_2_OHA_DH_cat_dom"/>
</dbReference>
<protein>
    <submittedName>
        <fullName evidence="7">Lactate dehydrogenase</fullName>
    </submittedName>
</protein>
<dbReference type="FunFam" id="3.40.50.720:FF:000213">
    <property type="entry name" value="Putative 2-hydroxyacid dehydrogenase"/>
    <property type="match status" value="1"/>
</dbReference>
<feature type="domain" description="D-isomer specific 2-hydroxyacid dehydrogenase NAD-binding" evidence="6">
    <location>
        <begin position="115"/>
        <end position="288"/>
    </location>
</feature>
<reference evidence="7 8" key="1">
    <citation type="submission" date="2016-10" db="EMBL/GenBank/DDBJ databases">
        <authorList>
            <person name="de Groot N.N."/>
        </authorList>
    </citation>
    <scope>NUCLEOTIDE SEQUENCE [LARGE SCALE GENOMIC DNA]</scope>
    <source>
        <strain evidence="7 8">DSM 27375</strain>
    </source>
</reference>
<proteinExistence type="inferred from homology"/>